<dbReference type="Proteomes" id="UP000298246">
    <property type="component" value="Unassembled WGS sequence"/>
</dbReference>
<protein>
    <submittedName>
        <fullName evidence="1">Uncharacterized protein</fullName>
    </submittedName>
</protein>
<name>A0A4Y8PRZ7_9BACL</name>
<dbReference type="RefSeq" id="WP_134756923.1">
    <property type="nucleotide sequence ID" value="NZ_MYFO02000001.1"/>
</dbReference>
<sequence length="108" mass="12200">MAGRKTFHNQTNHNLSLTLYIREGENPSNSAGTQDMALSPYESKVVEYGNSRNIYLNGFVLVALLNGEIMSRQEFVVTRGSQLDDKLNRNSIIDIMFQDGFFNINGHN</sequence>
<reference evidence="1 2" key="1">
    <citation type="submission" date="2017-03" db="EMBL/GenBank/DDBJ databases">
        <title>Isolation of Levoglucosan Utilizing Bacteria.</title>
        <authorList>
            <person name="Arya A.S."/>
        </authorList>
    </citation>
    <scope>NUCLEOTIDE SEQUENCE [LARGE SCALE GENOMIC DNA]</scope>
    <source>
        <strain evidence="1 2">MEC069</strain>
    </source>
</reference>
<proteinExistence type="predicted"/>
<accession>A0A4Y8PRZ7</accession>
<dbReference type="AlphaFoldDB" id="A0A4Y8PRZ7"/>
<gene>
    <name evidence="1" type="ORF">B5M42_22260</name>
</gene>
<dbReference type="OrthoDB" id="2046097at2"/>
<organism evidence="1 2">
    <name type="scientific">Paenibacillus athensensis</name>
    <dbReference type="NCBI Taxonomy" id="1967502"/>
    <lineage>
        <taxon>Bacteria</taxon>
        <taxon>Bacillati</taxon>
        <taxon>Bacillota</taxon>
        <taxon>Bacilli</taxon>
        <taxon>Bacillales</taxon>
        <taxon>Paenibacillaceae</taxon>
        <taxon>Paenibacillus</taxon>
    </lineage>
</organism>
<keyword evidence="2" id="KW-1185">Reference proteome</keyword>
<evidence type="ECO:0000313" key="1">
    <source>
        <dbReference type="EMBL" id="TFE83702.1"/>
    </source>
</evidence>
<comment type="caution">
    <text evidence="1">The sequence shown here is derived from an EMBL/GenBank/DDBJ whole genome shotgun (WGS) entry which is preliminary data.</text>
</comment>
<dbReference type="EMBL" id="MYFO01000044">
    <property type="protein sequence ID" value="TFE83702.1"/>
    <property type="molecule type" value="Genomic_DNA"/>
</dbReference>
<evidence type="ECO:0000313" key="2">
    <source>
        <dbReference type="Proteomes" id="UP000298246"/>
    </source>
</evidence>